<keyword evidence="3" id="KW-1185">Reference proteome</keyword>
<feature type="region of interest" description="Disordered" evidence="1">
    <location>
        <begin position="14"/>
        <end position="73"/>
    </location>
</feature>
<evidence type="ECO:0000313" key="2">
    <source>
        <dbReference type="EMBL" id="KAJ3087448.1"/>
    </source>
</evidence>
<organism evidence="2 3">
    <name type="scientific">Physocladia obscura</name>
    <dbReference type="NCBI Taxonomy" id="109957"/>
    <lineage>
        <taxon>Eukaryota</taxon>
        <taxon>Fungi</taxon>
        <taxon>Fungi incertae sedis</taxon>
        <taxon>Chytridiomycota</taxon>
        <taxon>Chytridiomycota incertae sedis</taxon>
        <taxon>Chytridiomycetes</taxon>
        <taxon>Chytridiales</taxon>
        <taxon>Chytriomycetaceae</taxon>
        <taxon>Physocladia</taxon>
    </lineage>
</organism>
<name>A0AAD5SP84_9FUNG</name>
<dbReference type="AlphaFoldDB" id="A0AAD5SP84"/>
<proteinExistence type="predicted"/>
<sequence length="73" mass="8687">MQFIRTLLNEDESAQFPAFSQRQQQWSDAPQHQQWQQQRENPRAGRSYQQKIKPWYAEDSAEDESFGGGNRRS</sequence>
<evidence type="ECO:0000256" key="1">
    <source>
        <dbReference type="SAM" id="MobiDB-lite"/>
    </source>
</evidence>
<reference evidence="2" key="1">
    <citation type="submission" date="2020-05" db="EMBL/GenBank/DDBJ databases">
        <title>Phylogenomic resolution of chytrid fungi.</title>
        <authorList>
            <person name="Stajich J.E."/>
            <person name="Amses K."/>
            <person name="Simmons R."/>
            <person name="Seto K."/>
            <person name="Myers J."/>
            <person name="Bonds A."/>
            <person name="Quandt C.A."/>
            <person name="Barry K."/>
            <person name="Liu P."/>
            <person name="Grigoriev I."/>
            <person name="Longcore J.E."/>
            <person name="James T.Y."/>
        </authorList>
    </citation>
    <scope>NUCLEOTIDE SEQUENCE</scope>
    <source>
        <strain evidence="2">JEL0513</strain>
    </source>
</reference>
<dbReference type="Proteomes" id="UP001211907">
    <property type="component" value="Unassembled WGS sequence"/>
</dbReference>
<accession>A0AAD5SP84</accession>
<feature type="compositionally biased region" description="Polar residues" evidence="1">
    <location>
        <begin position="18"/>
        <end position="39"/>
    </location>
</feature>
<gene>
    <name evidence="2" type="ORF">HK100_008356</name>
</gene>
<feature type="non-terminal residue" evidence="2">
    <location>
        <position position="73"/>
    </location>
</feature>
<comment type="caution">
    <text evidence="2">The sequence shown here is derived from an EMBL/GenBank/DDBJ whole genome shotgun (WGS) entry which is preliminary data.</text>
</comment>
<dbReference type="EMBL" id="JADGJH010004055">
    <property type="protein sequence ID" value="KAJ3087448.1"/>
    <property type="molecule type" value="Genomic_DNA"/>
</dbReference>
<evidence type="ECO:0000313" key="3">
    <source>
        <dbReference type="Proteomes" id="UP001211907"/>
    </source>
</evidence>
<protein>
    <submittedName>
        <fullName evidence="2">Uncharacterized protein</fullName>
    </submittedName>
</protein>